<dbReference type="SUPFAM" id="SSF52266">
    <property type="entry name" value="SGNH hydrolase"/>
    <property type="match status" value="1"/>
</dbReference>
<dbReference type="PANTHER" id="PTHR30383">
    <property type="entry name" value="THIOESTERASE 1/PROTEASE 1/LYSOPHOSPHOLIPASE L1"/>
    <property type="match status" value="1"/>
</dbReference>
<feature type="domain" description="SGNH hydrolase-type esterase" evidence="1">
    <location>
        <begin position="8"/>
        <end position="180"/>
    </location>
</feature>
<organism evidence="2 3">
    <name type="scientific">Anaeroglobus geminatus F0357</name>
    <dbReference type="NCBI Taxonomy" id="861450"/>
    <lineage>
        <taxon>Bacteria</taxon>
        <taxon>Bacillati</taxon>
        <taxon>Bacillota</taxon>
        <taxon>Negativicutes</taxon>
        <taxon>Veillonellales</taxon>
        <taxon>Veillonellaceae</taxon>
        <taxon>Anaeroglobus</taxon>
    </lineage>
</organism>
<evidence type="ECO:0000259" key="1">
    <source>
        <dbReference type="Pfam" id="PF13472"/>
    </source>
</evidence>
<dbReference type="AlphaFoldDB" id="G9YFI1"/>
<dbReference type="eggNOG" id="COG2755">
    <property type="taxonomic scope" value="Bacteria"/>
</dbReference>
<dbReference type="EMBL" id="AGCJ01000012">
    <property type="protein sequence ID" value="EHM43148.1"/>
    <property type="molecule type" value="Genomic_DNA"/>
</dbReference>
<dbReference type="Proteomes" id="UP000005481">
    <property type="component" value="Unassembled WGS sequence"/>
</dbReference>
<dbReference type="STRING" id="861450.HMPREF0080_00393"/>
<protein>
    <submittedName>
        <fullName evidence="2">GDSL-like protein</fullName>
    </submittedName>
</protein>
<dbReference type="HOGENOM" id="CLU_051989_9_0_9"/>
<sequence length="194" mass="20744">MTALSIACFGDSLTYGYPYGPTASWVKEAGEKLGIAAVNEGICGQTSADILARLYRALSCEKADIYVFCGGTNDILRDLAPDEITGNVRAAREAVGTAGKLFVAASPLPLTPDSIACGWQSAAAAARHDTALCAYRTELAAFAGVNTVSFIDFYESFAAMQDHRLYYTDGVHPNRRGYEIMAATALNVLRDLVR</sequence>
<dbReference type="Pfam" id="PF13472">
    <property type="entry name" value="Lipase_GDSL_2"/>
    <property type="match status" value="1"/>
</dbReference>
<dbReference type="InterPro" id="IPR013830">
    <property type="entry name" value="SGNH_hydro"/>
</dbReference>
<evidence type="ECO:0000313" key="2">
    <source>
        <dbReference type="EMBL" id="EHM43148.1"/>
    </source>
</evidence>
<evidence type="ECO:0000313" key="3">
    <source>
        <dbReference type="Proteomes" id="UP000005481"/>
    </source>
</evidence>
<name>G9YFI1_9FIRM</name>
<proteinExistence type="predicted"/>
<keyword evidence="3" id="KW-1185">Reference proteome</keyword>
<comment type="caution">
    <text evidence="2">The sequence shown here is derived from an EMBL/GenBank/DDBJ whole genome shotgun (WGS) entry which is preliminary data.</text>
</comment>
<gene>
    <name evidence="2" type="ORF">HMPREF0080_00393</name>
</gene>
<dbReference type="Gene3D" id="3.40.50.1110">
    <property type="entry name" value="SGNH hydrolase"/>
    <property type="match status" value="1"/>
</dbReference>
<reference evidence="2 3" key="1">
    <citation type="submission" date="2011-08" db="EMBL/GenBank/DDBJ databases">
        <authorList>
            <person name="Weinstock G."/>
            <person name="Sodergren E."/>
            <person name="Clifton S."/>
            <person name="Fulton L."/>
            <person name="Fulton B."/>
            <person name="Courtney L."/>
            <person name="Fronick C."/>
            <person name="Harrison M."/>
            <person name="Strong C."/>
            <person name="Farmer C."/>
            <person name="Delahaunty K."/>
            <person name="Markovic C."/>
            <person name="Hall O."/>
            <person name="Minx P."/>
            <person name="Tomlinson C."/>
            <person name="Mitreva M."/>
            <person name="Hou S."/>
            <person name="Chen J."/>
            <person name="Wollam A."/>
            <person name="Pepin K.H."/>
            <person name="Johnson M."/>
            <person name="Bhonagiri V."/>
            <person name="Zhang X."/>
            <person name="Suruliraj S."/>
            <person name="Warren W."/>
            <person name="Chinwalla A."/>
            <person name="Mardis E.R."/>
            <person name="Wilson R.K."/>
        </authorList>
    </citation>
    <scope>NUCLEOTIDE SEQUENCE [LARGE SCALE GENOMIC DNA]</scope>
    <source>
        <strain evidence="2 3">F0357</strain>
    </source>
</reference>
<dbReference type="InterPro" id="IPR051532">
    <property type="entry name" value="Ester_Hydrolysis_Enzymes"/>
</dbReference>
<accession>G9YFI1</accession>
<dbReference type="InterPro" id="IPR036514">
    <property type="entry name" value="SGNH_hydro_sf"/>
</dbReference>